<dbReference type="GO" id="GO:0022857">
    <property type="term" value="F:transmembrane transporter activity"/>
    <property type="evidence" value="ECO:0007669"/>
    <property type="project" value="InterPro"/>
</dbReference>
<keyword evidence="10" id="KW-1185">Reference proteome</keyword>
<keyword evidence="6" id="KW-0325">Glycoprotein</keyword>
<feature type="compositionally biased region" description="Basic and acidic residues" evidence="7">
    <location>
        <begin position="45"/>
        <end position="60"/>
    </location>
</feature>
<organism evidence="9 10">
    <name type="scientific">Fusarium denticulatum</name>
    <dbReference type="NCBI Taxonomy" id="48507"/>
    <lineage>
        <taxon>Eukaryota</taxon>
        <taxon>Fungi</taxon>
        <taxon>Dikarya</taxon>
        <taxon>Ascomycota</taxon>
        <taxon>Pezizomycotina</taxon>
        <taxon>Sordariomycetes</taxon>
        <taxon>Hypocreomycetidae</taxon>
        <taxon>Hypocreales</taxon>
        <taxon>Nectriaceae</taxon>
        <taxon>Fusarium</taxon>
        <taxon>Fusarium fujikuroi species complex</taxon>
    </lineage>
</organism>
<keyword evidence="5 8" id="KW-0472">Membrane</keyword>
<keyword evidence="4 8" id="KW-1133">Transmembrane helix</keyword>
<dbReference type="AlphaFoldDB" id="A0A8H5TM05"/>
<feature type="transmembrane region" description="Helical" evidence="8">
    <location>
        <begin position="74"/>
        <end position="91"/>
    </location>
</feature>
<dbReference type="SUPFAM" id="SSF103473">
    <property type="entry name" value="MFS general substrate transporter"/>
    <property type="match status" value="1"/>
</dbReference>
<proteinExistence type="predicted"/>
<evidence type="ECO:0000256" key="4">
    <source>
        <dbReference type="ARBA" id="ARBA00022989"/>
    </source>
</evidence>
<name>A0A8H5TM05_9HYPO</name>
<protein>
    <submittedName>
        <fullName evidence="9">Major facilitator superfamily transporter</fullName>
    </submittedName>
</protein>
<feature type="transmembrane region" description="Helical" evidence="8">
    <location>
        <begin position="297"/>
        <end position="322"/>
    </location>
</feature>
<dbReference type="PANTHER" id="PTHR43791">
    <property type="entry name" value="PERMEASE-RELATED"/>
    <property type="match status" value="1"/>
</dbReference>
<sequence length="510" mass="57314">MQSISSNSMISAFKSTQQNARRSSTSQGHLSEQANRNDTSAVWNEGDKSSGRIDDRDQESQFDKQQESKLRWKIDLYVVPSVALLWLFSFIDRANIGNARIAGLDESLNLQGYDYNIILSCFYISYILLEFPATVLCKYMGPGWFIPATSVMFGVCTICISFVQTQPQIRAMRFLLGVFECGLLPGISYYLSRWYRRSELTFRLSLYLVMSPLAGAFGGLFASAILKLDSFGSLTQWRMIFAIEDRPETARWLTAEEKRLCERRLQSERLHQTEVLDKIDKAKLYRGALNPATLTTAVAFFFSGVTVQGLAVFLPMIITTIYPEATIIQRQLYSVPPYILGACMNLIIPAISWKVDRRQIFMIGACPTIIIGYILFLASQVTHVRYAACFLIGSTAFIIGPLSAAQVSANVVSDTSRSSALATNVFFGNTGGLVSSWTFLAREAPNYPTGNGLNLACATMQMLVLISALIWFKWDNRKRSEVDGRQQIAGLSQKEVEDLDWKHPDFRWKP</sequence>
<evidence type="ECO:0000313" key="9">
    <source>
        <dbReference type="EMBL" id="KAF5671907.1"/>
    </source>
</evidence>
<feature type="transmembrane region" description="Helical" evidence="8">
    <location>
        <begin position="171"/>
        <end position="192"/>
    </location>
</feature>
<evidence type="ECO:0000256" key="8">
    <source>
        <dbReference type="SAM" id="Phobius"/>
    </source>
</evidence>
<feature type="transmembrane region" description="Helical" evidence="8">
    <location>
        <begin position="117"/>
        <end position="137"/>
    </location>
</feature>
<dbReference type="Pfam" id="PF07690">
    <property type="entry name" value="MFS_1"/>
    <property type="match status" value="1"/>
</dbReference>
<gene>
    <name evidence="9" type="ORF">FDENT_10753</name>
</gene>
<feature type="transmembrane region" description="Helical" evidence="8">
    <location>
        <begin position="452"/>
        <end position="472"/>
    </location>
</feature>
<evidence type="ECO:0000256" key="5">
    <source>
        <dbReference type="ARBA" id="ARBA00023136"/>
    </source>
</evidence>
<comment type="subcellular location">
    <subcellularLocation>
        <location evidence="1">Membrane</location>
        <topology evidence="1">Multi-pass membrane protein</topology>
    </subcellularLocation>
</comment>
<dbReference type="GO" id="GO:0016020">
    <property type="term" value="C:membrane"/>
    <property type="evidence" value="ECO:0007669"/>
    <property type="project" value="UniProtKB-SubCell"/>
</dbReference>
<feature type="transmembrane region" description="Helical" evidence="8">
    <location>
        <begin position="384"/>
        <end position="409"/>
    </location>
</feature>
<dbReference type="Gene3D" id="1.20.1250.20">
    <property type="entry name" value="MFS general substrate transporter like domains"/>
    <property type="match status" value="2"/>
</dbReference>
<feature type="transmembrane region" description="Helical" evidence="8">
    <location>
        <begin position="421"/>
        <end position="440"/>
    </location>
</feature>
<feature type="transmembrane region" description="Helical" evidence="8">
    <location>
        <begin position="360"/>
        <end position="378"/>
    </location>
</feature>
<accession>A0A8H5TM05</accession>
<dbReference type="EMBL" id="JAAOAK010000343">
    <property type="protein sequence ID" value="KAF5671907.1"/>
    <property type="molecule type" value="Genomic_DNA"/>
</dbReference>
<dbReference type="Proteomes" id="UP000562682">
    <property type="component" value="Unassembled WGS sequence"/>
</dbReference>
<feature type="compositionally biased region" description="Polar residues" evidence="7">
    <location>
        <begin position="1"/>
        <end position="42"/>
    </location>
</feature>
<keyword evidence="2" id="KW-0813">Transport</keyword>
<feature type="region of interest" description="Disordered" evidence="7">
    <location>
        <begin position="1"/>
        <end position="60"/>
    </location>
</feature>
<evidence type="ECO:0000313" key="10">
    <source>
        <dbReference type="Proteomes" id="UP000562682"/>
    </source>
</evidence>
<feature type="transmembrane region" description="Helical" evidence="8">
    <location>
        <begin position="204"/>
        <end position="226"/>
    </location>
</feature>
<dbReference type="InterPro" id="IPR011701">
    <property type="entry name" value="MFS"/>
</dbReference>
<dbReference type="PANTHER" id="PTHR43791:SF48">
    <property type="entry name" value="TRANSPORTER, PUTATIVE (AFU_ORTHOLOGUE AFUA_4G01000)-RELATED"/>
    <property type="match status" value="1"/>
</dbReference>
<reference evidence="9 10" key="1">
    <citation type="submission" date="2020-05" db="EMBL/GenBank/DDBJ databases">
        <title>Identification and distribution of gene clusters putatively required for synthesis of sphingolipid metabolism inhibitors in phylogenetically diverse species of the filamentous fungus Fusarium.</title>
        <authorList>
            <person name="Kim H.-S."/>
            <person name="Busman M."/>
            <person name="Brown D.W."/>
            <person name="Divon H."/>
            <person name="Uhlig S."/>
            <person name="Proctor R.H."/>
        </authorList>
    </citation>
    <scope>NUCLEOTIDE SEQUENCE [LARGE SCALE GENOMIC DNA]</scope>
    <source>
        <strain evidence="9 10">NRRL 25311</strain>
    </source>
</reference>
<dbReference type="InterPro" id="IPR036259">
    <property type="entry name" value="MFS_trans_sf"/>
</dbReference>
<evidence type="ECO:0000256" key="2">
    <source>
        <dbReference type="ARBA" id="ARBA00022448"/>
    </source>
</evidence>
<evidence type="ECO:0000256" key="3">
    <source>
        <dbReference type="ARBA" id="ARBA00022692"/>
    </source>
</evidence>
<feature type="transmembrane region" description="Helical" evidence="8">
    <location>
        <begin position="144"/>
        <end position="165"/>
    </location>
</feature>
<dbReference type="FunFam" id="1.20.1250.20:FF:000013">
    <property type="entry name" value="MFS general substrate transporter"/>
    <property type="match status" value="1"/>
</dbReference>
<comment type="caution">
    <text evidence="9">The sequence shown here is derived from an EMBL/GenBank/DDBJ whole genome shotgun (WGS) entry which is preliminary data.</text>
</comment>
<evidence type="ECO:0000256" key="1">
    <source>
        <dbReference type="ARBA" id="ARBA00004141"/>
    </source>
</evidence>
<evidence type="ECO:0000256" key="7">
    <source>
        <dbReference type="SAM" id="MobiDB-lite"/>
    </source>
</evidence>
<keyword evidence="3 8" id="KW-0812">Transmembrane</keyword>
<evidence type="ECO:0000256" key="6">
    <source>
        <dbReference type="ARBA" id="ARBA00023180"/>
    </source>
</evidence>